<dbReference type="SMART" id="SM00850">
    <property type="entry name" value="LytTR"/>
    <property type="match status" value="1"/>
</dbReference>
<evidence type="ECO:0000313" key="4">
    <source>
        <dbReference type="Proteomes" id="UP001203607"/>
    </source>
</evidence>
<organism evidence="3 4">
    <name type="scientific">Flagellimonas spongiicola</name>
    <dbReference type="NCBI Taxonomy" id="2942208"/>
    <lineage>
        <taxon>Bacteria</taxon>
        <taxon>Pseudomonadati</taxon>
        <taxon>Bacteroidota</taxon>
        <taxon>Flavobacteriia</taxon>
        <taxon>Flavobacteriales</taxon>
        <taxon>Flavobacteriaceae</taxon>
        <taxon>Flagellimonas</taxon>
    </lineage>
</organism>
<dbReference type="PROSITE" id="PS50930">
    <property type="entry name" value="HTH_LYTTR"/>
    <property type="match status" value="1"/>
</dbReference>
<reference evidence="3 4" key="1">
    <citation type="submission" date="2022-05" db="EMBL/GenBank/DDBJ databases">
        <authorList>
            <person name="Park J.-S."/>
        </authorList>
    </citation>
    <scope>NUCLEOTIDE SEQUENCE [LARGE SCALE GENOMIC DNA]</scope>
    <source>
        <strain evidence="3 4">2012CJ35-5</strain>
    </source>
</reference>
<dbReference type="PANTHER" id="PTHR37299">
    <property type="entry name" value="TRANSCRIPTIONAL REGULATOR-RELATED"/>
    <property type="match status" value="1"/>
</dbReference>
<dbReference type="Proteomes" id="UP001203607">
    <property type="component" value="Unassembled WGS sequence"/>
</dbReference>
<gene>
    <name evidence="3" type="ORF">M3P19_00200</name>
</gene>
<dbReference type="Gene3D" id="2.40.50.1020">
    <property type="entry name" value="LytTr DNA-binding domain"/>
    <property type="match status" value="1"/>
</dbReference>
<comment type="caution">
    <text evidence="3">The sequence shown here is derived from an EMBL/GenBank/DDBJ whole genome shotgun (WGS) entry which is preliminary data.</text>
</comment>
<dbReference type="RefSeq" id="WP_249655598.1">
    <property type="nucleotide sequence ID" value="NZ_JAMFMA010000001.1"/>
</dbReference>
<feature type="transmembrane region" description="Helical" evidence="1">
    <location>
        <begin position="12"/>
        <end position="34"/>
    </location>
</feature>
<evidence type="ECO:0000259" key="2">
    <source>
        <dbReference type="PROSITE" id="PS50930"/>
    </source>
</evidence>
<keyword evidence="4" id="KW-1185">Reference proteome</keyword>
<dbReference type="EMBL" id="JAMFMA010000001">
    <property type="protein sequence ID" value="MCL6272403.1"/>
    <property type="molecule type" value="Genomic_DNA"/>
</dbReference>
<evidence type="ECO:0000313" key="3">
    <source>
        <dbReference type="EMBL" id="MCL6272403.1"/>
    </source>
</evidence>
<dbReference type="Pfam" id="PF04397">
    <property type="entry name" value="LytTR"/>
    <property type="match status" value="1"/>
</dbReference>
<feature type="domain" description="HTH LytTR-type" evidence="2">
    <location>
        <begin position="183"/>
        <end position="281"/>
    </location>
</feature>
<sequence length="281" mass="32502">MMKLLKTPHPVGFGWAYVLIPASVVFFILVFLAPYGFDELNWIDRIVLAFPFTLITALAAPLNLFLAKLITPRYIDEEKWTLGHEFIYNIYDFALIGFWNTLFLKFTFRTEEPFLPLLIRIEWHTFLVGLIPLIALIAYKHQRAMHRQLLLSERITEELQSKLNATHEENEFALHSETGNFEIKLNPKDIIALGSDGNYAELYYSVHDQTKKHLIRNRLKVLLEQIPSKDFIQCHKSFIVNLKHVTRADGNARDLKLILTNGMAVPVSRAKSKTLLQQLNA</sequence>
<feature type="transmembrane region" description="Helical" evidence="1">
    <location>
        <begin position="123"/>
        <end position="139"/>
    </location>
</feature>
<keyword evidence="1" id="KW-0812">Transmembrane</keyword>
<evidence type="ECO:0000256" key="1">
    <source>
        <dbReference type="SAM" id="Phobius"/>
    </source>
</evidence>
<protein>
    <submittedName>
        <fullName evidence="3">LytTR family transcriptional regulator</fullName>
    </submittedName>
</protein>
<feature type="transmembrane region" description="Helical" evidence="1">
    <location>
        <begin position="46"/>
        <end position="66"/>
    </location>
</feature>
<feature type="transmembrane region" description="Helical" evidence="1">
    <location>
        <begin position="86"/>
        <end position="103"/>
    </location>
</feature>
<keyword evidence="1" id="KW-0472">Membrane</keyword>
<accession>A0ABT0PM13</accession>
<name>A0ABT0PM13_9FLAO</name>
<dbReference type="InterPro" id="IPR046947">
    <property type="entry name" value="LytR-like"/>
</dbReference>
<dbReference type="InterPro" id="IPR007492">
    <property type="entry name" value="LytTR_DNA-bd_dom"/>
</dbReference>
<dbReference type="PANTHER" id="PTHR37299:SF1">
    <property type="entry name" value="STAGE 0 SPORULATION PROTEIN A HOMOLOG"/>
    <property type="match status" value="1"/>
</dbReference>
<proteinExistence type="predicted"/>
<keyword evidence="1" id="KW-1133">Transmembrane helix</keyword>